<keyword evidence="2" id="KW-1185">Reference proteome</keyword>
<reference evidence="1 2" key="1">
    <citation type="submission" date="2007-01" db="EMBL/GenBank/DDBJ databases">
        <authorList>
            <person name="Haygood M."/>
            <person name="Podell S."/>
            <person name="Anderson C."/>
            <person name="Hopkinson B."/>
            <person name="Roe K."/>
            <person name="Barbeau K."/>
            <person name="Gaasterland T."/>
            <person name="Ferriera S."/>
            <person name="Johnson J."/>
            <person name="Kravitz S."/>
            <person name="Beeson K."/>
            <person name="Sutton G."/>
            <person name="Rogers Y.-H."/>
            <person name="Friedman R."/>
            <person name="Frazier M."/>
            <person name="Venter J.C."/>
        </authorList>
    </citation>
    <scope>NUCLEOTIDE SEQUENCE [LARGE SCALE GENOMIC DNA]</scope>
    <source>
        <strain evidence="1 2">ATCC 23134</strain>
    </source>
</reference>
<gene>
    <name evidence="1" type="ORF">M23134_07713</name>
</gene>
<dbReference type="EMBL" id="AAWS01000065">
    <property type="protein sequence ID" value="EAY24602.1"/>
    <property type="molecule type" value="Genomic_DNA"/>
</dbReference>
<dbReference type="AlphaFoldDB" id="A1ZYC9"/>
<dbReference type="Proteomes" id="UP000004095">
    <property type="component" value="Unassembled WGS sequence"/>
</dbReference>
<evidence type="ECO:0000313" key="2">
    <source>
        <dbReference type="Proteomes" id="UP000004095"/>
    </source>
</evidence>
<protein>
    <submittedName>
        <fullName evidence="1">PqqL</fullName>
    </submittedName>
</protein>
<name>A1ZYC9_MICM2</name>
<sequence length="38" mass="4428">MSNGLKYYIRKNVKPEKKAELRLVVNVGALEENDHQQD</sequence>
<organism evidence="1 2">
    <name type="scientific">Microscilla marina ATCC 23134</name>
    <dbReference type="NCBI Taxonomy" id="313606"/>
    <lineage>
        <taxon>Bacteria</taxon>
        <taxon>Pseudomonadati</taxon>
        <taxon>Bacteroidota</taxon>
        <taxon>Cytophagia</taxon>
        <taxon>Cytophagales</taxon>
        <taxon>Microscillaceae</taxon>
        <taxon>Microscilla</taxon>
    </lineage>
</organism>
<dbReference type="Gene3D" id="3.30.830.10">
    <property type="entry name" value="Metalloenzyme, LuxS/M16 peptidase-like"/>
    <property type="match status" value="1"/>
</dbReference>
<proteinExistence type="predicted"/>
<evidence type="ECO:0000313" key="1">
    <source>
        <dbReference type="EMBL" id="EAY24602.1"/>
    </source>
</evidence>
<comment type="caution">
    <text evidence="1">The sequence shown here is derived from an EMBL/GenBank/DDBJ whole genome shotgun (WGS) entry which is preliminary data.</text>
</comment>
<accession>A1ZYC9</accession>